<accession>A0AAV6TVS9</accession>
<dbReference type="EMBL" id="JAFNEN010000993">
    <property type="protein sequence ID" value="KAG8175517.1"/>
    <property type="molecule type" value="Genomic_DNA"/>
</dbReference>
<evidence type="ECO:0000313" key="2">
    <source>
        <dbReference type="EMBL" id="KAG8175517.1"/>
    </source>
</evidence>
<comment type="caution">
    <text evidence="2">The sequence shown here is derived from an EMBL/GenBank/DDBJ whole genome shotgun (WGS) entry which is preliminary data.</text>
</comment>
<dbReference type="AlphaFoldDB" id="A0AAV6TVS9"/>
<evidence type="ECO:0000256" key="1">
    <source>
        <dbReference type="SAM" id="MobiDB-lite"/>
    </source>
</evidence>
<feature type="region of interest" description="Disordered" evidence="1">
    <location>
        <begin position="1"/>
        <end position="56"/>
    </location>
</feature>
<evidence type="ECO:0000313" key="3">
    <source>
        <dbReference type="Proteomes" id="UP000827092"/>
    </source>
</evidence>
<proteinExistence type="predicted"/>
<protein>
    <submittedName>
        <fullName evidence="2">Uncharacterized protein</fullName>
    </submittedName>
</protein>
<dbReference type="Proteomes" id="UP000827092">
    <property type="component" value="Unassembled WGS sequence"/>
</dbReference>
<name>A0AAV6TVS9_9ARAC</name>
<sequence>MYRVQSNPSDPGEGVLSIQPNHPRMIEVEAETPSLTRSRRAEDPASELQQPTRKFYDNKYKGCEFTSL</sequence>
<reference evidence="2 3" key="1">
    <citation type="journal article" date="2022" name="Nat. Ecol. Evol.">
        <title>A masculinizing supergene underlies an exaggerated male reproductive morph in a spider.</title>
        <authorList>
            <person name="Hendrickx F."/>
            <person name="De Corte Z."/>
            <person name="Sonet G."/>
            <person name="Van Belleghem S.M."/>
            <person name="Kostlbacher S."/>
            <person name="Vangestel C."/>
        </authorList>
    </citation>
    <scope>NUCLEOTIDE SEQUENCE [LARGE SCALE GENOMIC DNA]</scope>
    <source>
        <strain evidence="2">W744_W776</strain>
    </source>
</reference>
<gene>
    <name evidence="2" type="ORF">JTE90_008861</name>
</gene>
<organism evidence="2 3">
    <name type="scientific">Oedothorax gibbosus</name>
    <dbReference type="NCBI Taxonomy" id="931172"/>
    <lineage>
        <taxon>Eukaryota</taxon>
        <taxon>Metazoa</taxon>
        <taxon>Ecdysozoa</taxon>
        <taxon>Arthropoda</taxon>
        <taxon>Chelicerata</taxon>
        <taxon>Arachnida</taxon>
        <taxon>Araneae</taxon>
        <taxon>Araneomorphae</taxon>
        <taxon>Entelegynae</taxon>
        <taxon>Araneoidea</taxon>
        <taxon>Linyphiidae</taxon>
        <taxon>Erigoninae</taxon>
        <taxon>Oedothorax</taxon>
    </lineage>
</organism>
<keyword evidence="3" id="KW-1185">Reference proteome</keyword>